<dbReference type="EMBL" id="QDKG01000001">
    <property type="protein sequence ID" value="PVH26303.1"/>
    <property type="molecule type" value="Genomic_DNA"/>
</dbReference>
<dbReference type="AlphaFoldDB" id="A0A2T8HLL4"/>
<proteinExistence type="predicted"/>
<reference evidence="1 2" key="1">
    <citation type="submission" date="2018-04" db="EMBL/GenBank/DDBJ databases">
        <title>Sphingobacterium cortibacter sp. nov.</title>
        <authorList>
            <person name="Li Y."/>
        </authorList>
    </citation>
    <scope>NUCLEOTIDE SEQUENCE [LARGE SCALE GENOMIC DNA]</scope>
    <source>
        <strain evidence="1 2">2c-3</strain>
    </source>
</reference>
<protein>
    <submittedName>
        <fullName evidence="1">Uncharacterized protein</fullName>
    </submittedName>
</protein>
<accession>A0A2T8HLL4</accession>
<organism evidence="1 2">
    <name type="scientific">Sphingobacterium corticibacter</name>
    <dbReference type="NCBI Taxonomy" id="2171749"/>
    <lineage>
        <taxon>Bacteria</taxon>
        <taxon>Pseudomonadati</taxon>
        <taxon>Bacteroidota</taxon>
        <taxon>Sphingobacteriia</taxon>
        <taxon>Sphingobacteriales</taxon>
        <taxon>Sphingobacteriaceae</taxon>
        <taxon>Sphingobacterium</taxon>
    </lineage>
</organism>
<comment type="caution">
    <text evidence="1">The sequence shown here is derived from an EMBL/GenBank/DDBJ whole genome shotgun (WGS) entry which is preliminary data.</text>
</comment>
<gene>
    <name evidence="1" type="ORF">DC487_01360</name>
</gene>
<dbReference type="InterPro" id="IPR046552">
    <property type="entry name" value="DUF6706"/>
</dbReference>
<evidence type="ECO:0000313" key="2">
    <source>
        <dbReference type="Proteomes" id="UP000245627"/>
    </source>
</evidence>
<evidence type="ECO:0000313" key="1">
    <source>
        <dbReference type="EMBL" id="PVH26303.1"/>
    </source>
</evidence>
<keyword evidence="2" id="KW-1185">Reference proteome</keyword>
<dbReference type="Pfam" id="PF20449">
    <property type="entry name" value="DUF6706"/>
    <property type="match status" value="1"/>
</dbReference>
<dbReference type="Proteomes" id="UP000245627">
    <property type="component" value="Unassembled WGS sequence"/>
</dbReference>
<name>A0A2T8HLL4_9SPHI</name>
<sequence>MTINEAFQQFLGIDVDGRAIDLALLNANLDGSGKYDASLRVAVERSTIDLLFQQIAVVSETESQYSTSKDAKIMRERLLYLARKYGRKDIVSALTGSVKISNISRIR</sequence>
<dbReference type="OrthoDB" id="1267162at2"/>
<dbReference type="RefSeq" id="WP_116774168.1">
    <property type="nucleotide sequence ID" value="NZ_QDKG01000001.1"/>
</dbReference>